<name>A0ABZ0HN68_9HYPH</name>
<evidence type="ECO:0000313" key="2">
    <source>
        <dbReference type="EMBL" id="WOJ88747.1"/>
    </source>
</evidence>
<keyword evidence="1" id="KW-0812">Transmembrane</keyword>
<dbReference type="RefSeq" id="WP_407338185.1">
    <property type="nucleotide sequence ID" value="NZ_CP136862.1"/>
</dbReference>
<organism evidence="2 3">
    <name type="scientific">Methylocapsa polymorpha</name>
    <dbReference type="NCBI Taxonomy" id="3080828"/>
    <lineage>
        <taxon>Bacteria</taxon>
        <taxon>Pseudomonadati</taxon>
        <taxon>Pseudomonadota</taxon>
        <taxon>Alphaproteobacteria</taxon>
        <taxon>Hyphomicrobiales</taxon>
        <taxon>Beijerinckiaceae</taxon>
        <taxon>Methylocapsa</taxon>
    </lineage>
</organism>
<feature type="transmembrane region" description="Helical" evidence="1">
    <location>
        <begin position="12"/>
        <end position="34"/>
    </location>
</feature>
<proteinExistence type="predicted"/>
<protein>
    <recommendedName>
        <fullName evidence="4">DUF502 domain-containing protein</fullName>
    </recommendedName>
</protein>
<keyword evidence="1" id="KW-0472">Membrane</keyword>
<dbReference type="Proteomes" id="UP001626536">
    <property type="component" value="Chromosome"/>
</dbReference>
<feature type="transmembrane region" description="Helical" evidence="1">
    <location>
        <begin position="54"/>
        <end position="77"/>
    </location>
</feature>
<evidence type="ECO:0000256" key="1">
    <source>
        <dbReference type="SAM" id="Phobius"/>
    </source>
</evidence>
<reference evidence="2 3" key="1">
    <citation type="submission" date="2023-10" db="EMBL/GenBank/DDBJ databases">
        <title>Novel methanotroph of the genus Methylocapsa from a subarctic wetland.</title>
        <authorList>
            <person name="Belova S.E."/>
            <person name="Oshkin I.Y."/>
            <person name="Miroshnikov K."/>
            <person name="Dedysh S.N."/>
        </authorList>
    </citation>
    <scope>NUCLEOTIDE SEQUENCE [LARGE SCALE GENOMIC DNA]</scope>
    <source>
        <strain evidence="2 3">RX1</strain>
    </source>
</reference>
<accession>A0ABZ0HN68</accession>
<dbReference type="EMBL" id="CP136862">
    <property type="protein sequence ID" value="WOJ88747.1"/>
    <property type="molecule type" value="Genomic_DNA"/>
</dbReference>
<keyword evidence="1" id="KW-1133">Transmembrane helix</keyword>
<keyword evidence="3" id="KW-1185">Reference proteome</keyword>
<evidence type="ECO:0008006" key="4">
    <source>
        <dbReference type="Google" id="ProtNLM"/>
    </source>
</evidence>
<gene>
    <name evidence="2" type="ORF">RZS28_13110</name>
</gene>
<sequence>MRQIFDFVKTTVVGGVIFLLPFAAVLLVVIKAGKMAVDSATPLAEKLPISKGEAVLAVYVVGTFSLVLLAFAAGLFVRSFKIEKDAASFLEEKVLNKLPPYVAVRKYADRLAGLEAKTNEDLKPVLVRMNNGWRLGFLVDAFNDGQVAVFMPGAPDPSSGVVQIVSADHITPLNISCRDALACLEQSGRGLSNLLARSSFEKQNLNAGAALLGD</sequence>
<evidence type="ECO:0000313" key="3">
    <source>
        <dbReference type="Proteomes" id="UP001626536"/>
    </source>
</evidence>